<dbReference type="RefSeq" id="WP_204201686.1">
    <property type="nucleotide sequence ID" value="NZ_JAFELM010000009.1"/>
</dbReference>
<feature type="transmembrane region" description="Helical" evidence="1">
    <location>
        <begin position="140"/>
        <end position="161"/>
    </location>
</feature>
<keyword evidence="1" id="KW-0812">Transmembrane</keyword>
<protein>
    <submittedName>
        <fullName evidence="2">Uncharacterized protein</fullName>
    </submittedName>
</protein>
<accession>A0ABS2DCW4</accession>
<comment type="caution">
    <text evidence="2">The sequence shown here is derived from an EMBL/GenBank/DDBJ whole genome shotgun (WGS) entry which is preliminary data.</text>
</comment>
<name>A0ABS2DCW4_9BACI</name>
<keyword evidence="1" id="KW-0472">Membrane</keyword>
<keyword evidence="1" id="KW-1133">Transmembrane helix</keyword>
<evidence type="ECO:0000256" key="1">
    <source>
        <dbReference type="SAM" id="Phobius"/>
    </source>
</evidence>
<feature type="transmembrane region" description="Helical" evidence="1">
    <location>
        <begin position="76"/>
        <end position="97"/>
    </location>
</feature>
<keyword evidence="3" id="KW-1185">Reference proteome</keyword>
<reference evidence="2 3" key="1">
    <citation type="submission" date="2021-02" db="EMBL/GenBank/DDBJ databases">
        <title>Bacillus sp. RD4P76, an endophyte from a halophyte.</title>
        <authorList>
            <person name="Sun J.-Q."/>
        </authorList>
    </citation>
    <scope>NUCLEOTIDE SEQUENCE [LARGE SCALE GENOMIC DNA]</scope>
    <source>
        <strain evidence="2 3">RD4P76</strain>
    </source>
</reference>
<evidence type="ECO:0000313" key="2">
    <source>
        <dbReference type="EMBL" id="MBM6616292.1"/>
    </source>
</evidence>
<dbReference type="Proteomes" id="UP001518925">
    <property type="component" value="Unassembled WGS sequence"/>
</dbReference>
<feature type="transmembrane region" description="Helical" evidence="1">
    <location>
        <begin position="109"/>
        <end position="134"/>
    </location>
</feature>
<dbReference type="EMBL" id="JAFELM010000009">
    <property type="protein sequence ID" value="MBM6616292.1"/>
    <property type="molecule type" value="Genomic_DNA"/>
</dbReference>
<feature type="transmembrane region" description="Helical" evidence="1">
    <location>
        <begin position="16"/>
        <end position="33"/>
    </location>
</feature>
<gene>
    <name evidence="2" type="ORF">JR050_01165</name>
</gene>
<sequence>MGSIQFVEKSFNGNDFYILTVIILSYTMIYFLPRLFKNRFITFLLLFYGITVASLFDNTIGATPFDYYDILDGPKYTVMDIVAYLIYGPYGYLFIYFHEKFHVRGKRNIVYIIVWTCIGVLIELLNVKFGVFTYKNGYRWLYSIPIYLYIQSVLLFMYKYIKH</sequence>
<evidence type="ECO:0000313" key="3">
    <source>
        <dbReference type="Proteomes" id="UP001518925"/>
    </source>
</evidence>
<feature type="transmembrane region" description="Helical" evidence="1">
    <location>
        <begin position="40"/>
        <end position="56"/>
    </location>
</feature>
<proteinExistence type="predicted"/>
<organism evidence="2 3">
    <name type="scientific">Bacillus suaedaesalsae</name>
    <dbReference type="NCBI Taxonomy" id="2810349"/>
    <lineage>
        <taxon>Bacteria</taxon>
        <taxon>Bacillati</taxon>
        <taxon>Bacillota</taxon>
        <taxon>Bacilli</taxon>
        <taxon>Bacillales</taxon>
        <taxon>Bacillaceae</taxon>
        <taxon>Bacillus</taxon>
    </lineage>
</organism>